<evidence type="ECO:0000313" key="2">
    <source>
        <dbReference type="Proteomes" id="UP000314294"/>
    </source>
</evidence>
<dbReference type="Proteomes" id="UP000314294">
    <property type="component" value="Unassembled WGS sequence"/>
</dbReference>
<dbReference type="EMBL" id="SRLO01000010">
    <property type="protein sequence ID" value="TNN87432.1"/>
    <property type="molecule type" value="Genomic_DNA"/>
</dbReference>
<keyword evidence="2" id="KW-1185">Reference proteome</keyword>
<name>A0A4Z2JDT1_9TELE</name>
<evidence type="ECO:0000313" key="1">
    <source>
        <dbReference type="EMBL" id="TNN87432.1"/>
    </source>
</evidence>
<accession>A0A4Z2JDT1</accession>
<sequence length="138" mass="15396">MEHGARAGQGAPVCNPVLSICWHTLTWEEEEEERLFALFQHRQAVSSSQHCTLSRARVQMSTAVAQWRSSSSRVFPESLLLPFVDFPVHKVHQENCNYGALQSAESCADLSFQGAFPTSGFKCLVHRNQPASHCIPDL</sequence>
<proteinExistence type="predicted"/>
<organism evidence="1 2">
    <name type="scientific">Liparis tanakae</name>
    <name type="common">Tanaka's snailfish</name>
    <dbReference type="NCBI Taxonomy" id="230148"/>
    <lineage>
        <taxon>Eukaryota</taxon>
        <taxon>Metazoa</taxon>
        <taxon>Chordata</taxon>
        <taxon>Craniata</taxon>
        <taxon>Vertebrata</taxon>
        <taxon>Euteleostomi</taxon>
        <taxon>Actinopterygii</taxon>
        <taxon>Neopterygii</taxon>
        <taxon>Teleostei</taxon>
        <taxon>Neoteleostei</taxon>
        <taxon>Acanthomorphata</taxon>
        <taxon>Eupercaria</taxon>
        <taxon>Perciformes</taxon>
        <taxon>Cottioidei</taxon>
        <taxon>Cottales</taxon>
        <taxon>Liparidae</taxon>
        <taxon>Liparis</taxon>
    </lineage>
</organism>
<protein>
    <submittedName>
        <fullName evidence="1">Uncharacterized protein</fullName>
    </submittedName>
</protein>
<comment type="caution">
    <text evidence="1">The sequence shown here is derived from an EMBL/GenBank/DDBJ whole genome shotgun (WGS) entry which is preliminary data.</text>
</comment>
<reference evidence="1 2" key="1">
    <citation type="submission" date="2019-03" db="EMBL/GenBank/DDBJ databases">
        <title>First draft genome of Liparis tanakae, snailfish: a comprehensive survey of snailfish specific genes.</title>
        <authorList>
            <person name="Kim W."/>
            <person name="Song I."/>
            <person name="Jeong J.-H."/>
            <person name="Kim D."/>
            <person name="Kim S."/>
            <person name="Ryu S."/>
            <person name="Song J.Y."/>
            <person name="Lee S.K."/>
        </authorList>
    </citation>
    <scope>NUCLEOTIDE SEQUENCE [LARGE SCALE GENOMIC DNA]</scope>
    <source>
        <tissue evidence="1">Muscle</tissue>
    </source>
</reference>
<gene>
    <name evidence="1" type="ORF">EYF80_002149</name>
</gene>
<dbReference type="AlphaFoldDB" id="A0A4Z2JDT1"/>